<protein>
    <submittedName>
        <fullName evidence="1">Uncharacterized protein</fullName>
    </submittedName>
</protein>
<reference evidence="1 2" key="1">
    <citation type="submission" date="2016-02" db="EMBL/GenBank/DDBJ databases">
        <title>Band-tailed pigeon sequencing and assembly.</title>
        <authorList>
            <person name="Soares A.E."/>
            <person name="Novak B.J."/>
            <person name="Rice E.S."/>
            <person name="O'Connell B."/>
            <person name="Chang D."/>
            <person name="Weber S."/>
            <person name="Shapiro B."/>
        </authorList>
    </citation>
    <scope>NUCLEOTIDE SEQUENCE [LARGE SCALE GENOMIC DNA]</scope>
    <source>
        <strain evidence="1">BTP2013</strain>
        <tissue evidence="1">Blood</tissue>
    </source>
</reference>
<evidence type="ECO:0000313" key="1">
    <source>
        <dbReference type="EMBL" id="OPJ90180.1"/>
    </source>
</evidence>
<keyword evidence="2" id="KW-1185">Reference proteome</keyword>
<dbReference type="Proteomes" id="UP000190648">
    <property type="component" value="Unassembled WGS sequence"/>
</dbReference>
<gene>
    <name evidence="1" type="ORF">AV530_014783</name>
</gene>
<name>A0A1V4L0F1_PATFA</name>
<sequence>MYLHAPGKQAELLNKRIPFWLELPWFAARPGMELSHQIALENMVWKFTQVTQSPAILGGGSSWMCSVQTKGASSLEKVVTKLCEQLADCVLKADMPPGW</sequence>
<dbReference type="EMBL" id="LSYS01000429">
    <property type="protein sequence ID" value="OPJ90180.1"/>
    <property type="molecule type" value="Genomic_DNA"/>
</dbReference>
<accession>A0A1V4L0F1</accession>
<organism evidence="1 2">
    <name type="scientific">Patagioenas fasciata monilis</name>
    <dbReference type="NCBI Taxonomy" id="372326"/>
    <lineage>
        <taxon>Eukaryota</taxon>
        <taxon>Metazoa</taxon>
        <taxon>Chordata</taxon>
        <taxon>Craniata</taxon>
        <taxon>Vertebrata</taxon>
        <taxon>Euteleostomi</taxon>
        <taxon>Archelosauria</taxon>
        <taxon>Archosauria</taxon>
        <taxon>Dinosauria</taxon>
        <taxon>Saurischia</taxon>
        <taxon>Theropoda</taxon>
        <taxon>Coelurosauria</taxon>
        <taxon>Aves</taxon>
        <taxon>Neognathae</taxon>
        <taxon>Neoaves</taxon>
        <taxon>Columbimorphae</taxon>
        <taxon>Columbiformes</taxon>
        <taxon>Columbidae</taxon>
        <taxon>Patagioenas</taxon>
    </lineage>
</organism>
<proteinExistence type="predicted"/>
<dbReference type="AlphaFoldDB" id="A0A1V4L0F1"/>
<comment type="caution">
    <text evidence="1">The sequence shown here is derived from an EMBL/GenBank/DDBJ whole genome shotgun (WGS) entry which is preliminary data.</text>
</comment>
<evidence type="ECO:0000313" key="2">
    <source>
        <dbReference type="Proteomes" id="UP000190648"/>
    </source>
</evidence>